<name>A0A6B2LUB5_9EUKA</name>
<evidence type="ECO:0000313" key="2">
    <source>
        <dbReference type="EMBL" id="NDV40525.1"/>
    </source>
</evidence>
<evidence type="ECO:0000256" key="1">
    <source>
        <dbReference type="SAM" id="Phobius"/>
    </source>
</evidence>
<keyword evidence="1" id="KW-1133">Transmembrane helix</keyword>
<organism evidence="2">
    <name type="scientific">Arcella intermedia</name>
    <dbReference type="NCBI Taxonomy" id="1963864"/>
    <lineage>
        <taxon>Eukaryota</taxon>
        <taxon>Amoebozoa</taxon>
        <taxon>Tubulinea</taxon>
        <taxon>Elardia</taxon>
        <taxon>Arcellinida</taxon>
        <taxon>Sphaerothecina</taxon>
        <taxon>Arcellidae</taxon>
        <taxon>Arcella</taxon>
    </lineage>
</organism>
<dbReference type="AlphaFoldDB" id="A0A6B2LUB5"/>
<keyword evidence="1" id="KW-0472">Membrane</keyword>
<protein>
    <submittedName>
        <fullName evidence="2">Uncharacterized protein</fullName>
    </submittedName>
</protein>
<proteinExistence type="predicted"/>
<sequence length="99" mass="11339">MTIGIFIGQLLLVVILGTYGTIIDNSHINWYLENDKGKFWYSWIIIPLRFLLLLSMMIPISLKVSIDVCFRLSRNKGKRLYCKSPEIIFYAATLGVIPG</sequence>
<accession>A0A6B2LUB5</accession>
<keyword evidence="1" id="KW-0812">Transmembrane</keyword>
<feature type="transmembrane region" description="Helical" evidence="1">
    <location>
        <begin position="44"/>
        <end position="70"/>
    </location>
</feature>
<reference evidence="2" key="1">
    <citation type="journal article" date="2020" name="J. Eukaryot. Microbiol.">
        <title>De novo Sequencing, Assembly and Annotation of the Transcriptome for the Free-Living Testate Amoeba Arcella intermedia.</title>
        <authorList>
            <person name="Ribeiro G.M."/>
            <person name="Porfirio-Sousa A.L."/>
            <person name="Maurer-Alcala X.X."/>
            <person name="Katz L.A."/>
            <person name="Lahr D.J.G."/>
        </authorList>
    </citation>
    <scope>NUCLEOTIDE SEQUENCE</scope>
</reference>
<dbReference type="EMBL" id="GIBP01011556">
    <property type="protein sequence ID" value="NDV40525.1"/>
    <property type="molecule type" value="Transcribed_RNA"/>
</dbReference>